<protein>
    <recommendedName>
        <fullName evidence="5">ApeA N-terminal domain-containing protein</fullName>
    </recommendedName>
</protein>
<dbReference type="AlphaFoldDB" id="A0AAJ1MPC0"/>
<dbReference type="EMBL" id="JAQQAL010000028">
    <property type="protein sequence ID" value="MDC7227539.1"/>
    <property type="molecule type" value="Genomic_DNA"/>
</dbReference>
<dbReference type="Pfam" id="PF18862">
    <property type="entry name" value="ApeA_NTD1"/>
    <property type="match status" value="1"/>
</dbReference>
<gene>
    <name evidence="3" type="ORF">PQJ61_12310</name>
</gene>
<evidence type="ECO:0000259" key="2">
    <source>
        <dbReference type="Pfam" id="PF18862"/>
    </source>
</evidence>
<dbReference type="Pfam" id="PF18739">
    <property type="entry name" value="HEPN_Apea"/>
    <property type="match status" value="1"/>
</dbReference>
<evidence type="ECO:0000259" key="1">
    <source>
        <dbReference type="Pfam" id="PF18739"/>
    </source>
</evidence>
<evidence type="ECO:0008006" key="5">
    <source>
        <dbReference type="Google" id="ProtNLM"/>
    </source>
</evidence>
<dbReference type="InterPro" id="IPR041223">
    <property type="entry name" value="ApeA_NTD"/>
</dbReference>
<evidence type="ECO:0000313" key="3">
    <source>
        <dbReference type="EMBL" id="MDC7227539.1"/>
    </source>
</evidence>
<feature type="domain" description="Apea-like HEPN" evidence="1">
    <location>
        <begin position="306"/>
        <end position="426"/>
    </location>
</feature>
<name>A0AAJ1MPC0_9SPIO</name>
<comment type="caution">
    <text evidence="3">The sequence shown here is derived from an EMBL/GenBank/DDBJ whole genome shotgun (WGS) entry which is preliminary data.</text>
</comment>
<feature type="domain" description="ApeA N-terminal" evidence="2">
    <location>
        <begin position="21"/>
        <end position="296"/>
    </location>
</feature>
<organism evidence="3 4">
    <name type="scientific">Candidatus Thalassospirochaeta sargassi</name>
    <dbReference type="NCBI Taxonomy" id="3119039"/>
    <lineage>
        <taxon>Bacteria</taxon>
        <taxon>Pseudomonadati</taxon>
        <taxon>Spirochaetota</taxon>
        <taxon>Spirochaetia</taxon>
        <taxon>Spirochaetales</taxon>
        <taxon>Spirochaetaceae</taxon>
        <taxon>Candidatus Thalassospirochaeta</taxon>
    </lineage>
</organism>
<evidence type="ECO:0000313" key="4">
    <source>
        <dbReference type="Proteomes" id="UP001221217"/>
    </source>
</evidence>
<proteinExistence type="predicted"/>
<dbReference type="InterPro" id="IPR041229">
    <property type="entry name" value="HEPN_Apea"/>
</dbReference>
<reference evidence="3 4" key="1">
    <citation type="submission" date="2022-12" db="EMBL/GenBank/DDBJ databases">
        <title>Metagenome assembled genome from gulf of manar.</title>
        <authorList>
            <person name="Kohli P."/>
            <person name="Pk S."/>
            <person name="Venkata Ramana C."/>
            <person name="Sasikala C."/>
        </authorList>
    </citation>
    <scope>NUCLEOTIDE SEQUENCE [LARGE SCALE GENOMIC DNA]</scope>
    <source>
        <strain evidence="3">JB008</strain>
    </source>
</reference>
<dbReference type="Proteomes" id="UP001221217">
    <property type="component" value="Unassembled WGS sequence"/>
</dbReference>
<accession>A0AAJ1MPC0</accession>
<sequence length="449" mass="53481">MSKKISLLKSHSYFGLFVAILEDTTINFGGKLIFDSEKGFNIEVVVEEFNQKHDALHNKDYIEKCEAYLIDDKENSRHCTLYNVVLSTKYHSSIESSNALRFYPQICLFNTYRNKIEINAVILHFPFWNDFFYPKSLTKEQRYSNRVEQFQLNNGWKIEFKENATYNLVNSKNIDGIFIDLDERIQIPEDVKYLKHKVGHDHYVVLLPEKHLCDRYNDFGQIIKEINVFRNFLSILFHMKINIENIVLHTTDDAYINTLMDIRNINKMHQRYEQMHHHMMPLTHSKIDNFAEIIPKFYDQYAMYEAIIEIIVQSYEEDFSKYQYTRIADSLKELGLKYDEKQPYNSIITAIANNEIQKEIKSIFKQQFNVDDWGAIGVKISSLRGLITHFNGEEDDDTFCLLHNLTQIFKIIINSYFLRELGVDEKLTDTYQTHHFHYRTTIEMMYRDE</sequence>